<dbReference type="GO" id="GO:0030145">
    <property type="term" value="F:manganese ion binding"/>
    <property type="evidence" value="ECO:0007669"/>
    <property type="project" value="UniProtKB-UniRule"/>
</dbReference>
<evidence type="ECO:0000256" key="3">
    <source>
        <dbReference type="ARBA" id="ARBA00009528"/>
    </source>
</evidence>
<keyword evidence="4 8" id="KW-0031">Aminopeptidase</keyword>
<accession>A0A2K8KR61</accession>
<comment type="catalytic activity">
    <reaction evidence="2 8">
        <text>Release of an N-terminal amino acid, preferentially leucine, but not glutamic or aspartic acids.</text>
        <dbReference type="EC" id="3.4.11.10"/>
    </reaction>
</comment>
<reference evidence="10 11" key="1">
    <citation type="journal article" date="2017" name="Environ. Microbiol.">
        <title>Genomic and physiological analyses of 'Reinekea forsetii' reveal a versatile opportunistic lifestyle during spring algae blooms.</title>
        <authorList>
            <person name="Avci B."/>
            <person name="Hahnke R.L."/>
            <person name="Chafee M."/>
            <person name="Fischer T."/>
            <person name="Gruber-Vodicka H."/>
            <person name="Tegetmeyer H.E."/>
            <person name="Harder J."/>
            <person name="Fuchs B.M."/>
            <person name="Amann R.I."/>
            <person name="Teeling H."/>
        </authorList>
    </citation>
    <scope>NUCLEOTIDE SEQUENCE [LARGE SCALE GENOMIC DNA]</scope>
    <source>
        <strain evidence="10 11">Hel1_31_D35</strain>
    </source>
</reference>
<sequence length="489" mass="52301">MKITSFRPDFNLIKQDLLTAFYFEDQDTASFTALKQQSPVLIDDLVNKKVLTAKLGSVTPLIGHANLPCSHVLVIGCGKSADFNESSFIKTLKTLAAEAKKAVSTSVAVAIDEIKPAHRSVQWSVEKATETLLTSLYQYDATKSQKAEPSALTHIAYIASEENLELAMKTGKSMAHGINLARELGNLPANICDPAFLAEQSINLADAYDEIDVEVIEEHQMTEMGMGAFLAVSQGSDKAGKIIVIKYNGGAVGEKPHVLVGKGLTFDSGGISIKAAAGMEEMKWDMLGAASVLGTLSAIAELKPAINVIGVIATAENMVSGGATRPGDVVTCMNGKTVEIINTDAEGRLVLCDTLTYVERFEPASVVDIATLTGAIVVGLGHHATGVYANDEQLQHKLISAGLSSWDRGWPMPLWDDYKVDLESPYADFRNVGSRAGGSITAAIYLAEFTKNYSWAHLDIAGTGWNSAKEGASGRPVAMLTQYLLDRVQ</sequence>
<feature type="binding site" evidence="8">
    <location>
        <position position="346"/>
    </location>
    <ligand>
        <name>Mn(2+)</name>
        <dbReference type="ChEBI" id="CHEBI:29035"/>
        <label>2</label>
    </ligand>
</feature>
<evidence type="ECO:0000256" key="4">
    <source>
        <dbReference type="ARBA" id="ARBA00022438"/>
    </source>
</evidence>
<evidence type="ECO:0000256" key="5">
    <source>
        <dbReference type="ARBA" id="ARBA00022670"/>
    </source>
</evidence>
<dbReference type="Gene3D" id="3.40.220.10">
    <property type="entry name" value="Leucine Aminopeptidase, subunit E, domain 1"/>
    <property type="match status" value="1"/>
</dbReference>
<evidence type="ECO:0000313" key="11">
    <source>
        <dbReference type="Proteomes" id="UP000229757"/>
    </source>
</evidence>
<dbReference type="GO" id="GO:0005737">
    <property type="term" value="C:cytoplasm"/>
    <property type="evidence" value="ECO:0007669"/>
    <property type="project" value="UniProtKB-SubCell"/>
</dbReference>
<keyword evidence="5 8" id="KW-0645">Protease</keyword>
<keyword evidence="8" id="KW-0963">Cytoplasm</keyword>
<dbReference type="PROSITE" id="PS00631">
    <property type="entry name" value="CYTOSOL_AP"/>
    <property type="match status" value="1"/>
</dbReference>
<name>A0A2K8KR61_9GAMM</name>
<dbReference type="KEGG" id="rfo:REIFOR_01195"/>
<comment type="function">
    <text evidence="8">Presumably involved in the processing and regular turnover of intracellular proteins. Catalyzes the removal of unsubstituted N-terminal amino acids from various peptides.</text>
</comment>
<dbReference type="EMBL" id="CP011797">
    <property type="protein sequence ID" value="ATX76341.1"/>
    <property type="molecule type" value="Genomic_DNA"/>
</dbReference>
<feature type="binding site" evidence="8">
    <location>
        <position position="262"/>
    </location>
    <ligand>
        <name>Mn(2+)</name>
        <dbReference type="ChEBI" id="CHEBI:29035"/>
        <label>2</label>
    </ligand>
</feature>
<keyword evidence="7 8" id="KW-0464">Manganese</keyword>
<comment type="cofactor">
    <cofactor evidence="8">
        <name>Mn(2+)</name>
        <dbReference type="ChEBI" id="CHEBI:29035"/>
    </cofactor>
    <text evidence="8">Binds 2 manganese ions per subunit.</text>
</comment>
<dbReference type="PANTHER" id="PTHR11963">
    <property type="entry name" value="LEUCINE AMINOPEPTIDASE-RELATED"/>
    <property type="match status" value="1"/>
</dbReference>
<dbReference type="PRINTS" id="PR00481">
    <property type="entry name" value="LAMNOPPTDASE"/>
</dbReference>
<comment type="subcellular location">
    <subcellularLocation>
        <location evidence="8">Cytoplasm</location>
    </subcellularLocation>
</comment>
<dbReference type="NCBIfam" id="NF002074">
    <property type="entry name" value="PRK00913.1-4"/>
    <property type="match status" value="1"/>
</dbReference>
<dbReference type="Pfam" id="PF00883">
    <property type="entry name" value="Peptidase_M17"/>
    <property type="match status" value="1"/>
</dbReference>
<feature type="binding site" evidence="8">
    <location>
        <position position="267"/>
    </location>
    <ligand>
        <name>Mn(2+)</name>
        <dbReference type="ChEBI" id="CHEBI:29035"/>
        <label>1</label>
    </ligand>
</feature>
<keyword evidence="6 8" id="KW-0378">Hydrolase</keyword>
<dbReference type="Proteomes" id="UP000229757">
    <property type="component" value="Chromosome"/>
</dbReference>
<dbReference type="AlphaFoldDB" id="A0A2K8KR61"/>
<evidence type="ECO:0000256" key="1">
    <source>
        <dbReference type="ARBA" id="ARBA00000135"/>
    </source>
</evidence>
<feature type="domain" description="Cytosol aminopeptidase" evidence="9">
    <location>
        <begin position="342"/>
        <end position="349"/>
    </location>
</feature>
<gene>
    <name evidence="8" type="primary">pepA</name>
    <name evidence="10" type="ORF">REIFOR_01195</name>
</gene>
<dbReference type="PANTHER" id="PTHR11963:SF23">
    <property type="entry name" value="CYTOSOL AMINOPEPTIDASE"/>
    <property type="match status" value="1"/>
</dbReference>
<feature type="binding site" evidence="8">
    <location>
        <position position="346"/>
    </location>
    <ligand>
        <name>Mn(2+)</name>
        <dbReference type="ChEBI" id="CHEBI:29035"/>
        <label>1</label>
    </ligand>
</feature>
<protein>
    <recommendedName>
        <fullName evidence="8">Probable cytosol aminopeptidase</fullName>
        <ecNumber evidence="8">3.4.11.1</ecNumber>
    </recommendedName>
    <alternativeName>
        <fullName evidence="8">Leucine aminopeptidase</fullName>
        <shortName evidence="8">LAP</shortName>
        <ecNumber evidence="8">3.4.11.10</ecNumber>
    </alternativeName>
    <alternativeName>
        <fullName evidence="8">Leucyl aminopeptidase</fullName>
    </alternativeName>
</protein>
<feature type="active site" evidence="8">
    <location>
        <position position="348"/>
    </location>
</feature>
<feature type="binding site" evidence="8">
    <location>
        <position position="285"/>
    </location>
    <ligand>
        <name>Mn(2+)</name>
        <dbReference type="ChEBI" id="CHEBI:29035"/>
        <label>2</label>
    </ligand>
</feature>
<dbReference type="EC" id="3.4.11.1" evidence="8"/>
<dbReference type="InterPro" id="IPR023042">
    <property type="entry name" value="Peptidase_M17_leu_NH2_pept"/>
</dbReference>
<dbReference type="HAMAP" id="MF_00181">
    <property type="entry name" value="Cytosol_peptidase_M17"/>
    <property type="match status" value="1"/>
</dbReference>
<dbReference type="InterPro" id="IPR011356">
    <property type="entry name" value="Leucine_aapep/pepB"/>
</dbReference>
<evidence type="ECO:0000256" key="7">
    <source>
        <dbReference type="ARBA" id="ARBA00023211"/>
    </source>
</evidence>
<dbReference type="Gene3D" id="3.40.630.10">
    <property type="entry name" value="Zn peptidases"/>
    <property type="match status" value="1"/>
</dbReference>
<feature type="active site" evidence="8">
    <location>
        <position position="274"/>
    </location>
</feature>
<dbReference type="RefSeq" id="WP_100256687.1">
    <property type="nucleotide sequence ID" value="NZ_CP011797.1"/>
</dbReference>
<proteinExistence type="inferred from homology"/>
<feature type="binding site" evidence="8">
    <location>
        <position position="344"/>
    </location>
    <ligand>
        <name>Mn(2+)</name>
        <dbReference type="ChEBI" id="CHEBI:29035"/>
        <label>1</label>
    </ligand>
</feature>
<dbReference type="InterPro" id="IPR043472">
    <property type="entry name" value="Macro_dom-like"/>
</dbReference>
<dbReference type="GO" id="GO:0070006">
    <property type="term" value="F:metalloaminopeptidase activity"/>
    <property type="evidence" value="ECO:0007669"/>
    <property type="project" value="InterPro"/>
</dbReference>
<dbReference type="CDD" id="cd00433">
    <property type="entry name" value="Peptidase_M17"/>
    <property type="match status" value="1"/>
</dbReference>
<organism evidence="10 11">
    <name type="scientific">Reinekea forsetii</name>
    <dbReference type="NCBI Taxonomy" id="1336806"/>
    <lineage>
        <taxon>Bacteria</taxon>
        <taxon>Pseudomonadati</taxon>
        <taxon>Pseudomonadota</taxon>
        <taxon>Gammaproteobacteria</taxon>
        <taxon>Oceanospirillales</taxon>
        <taxon>Saccharospirillaceae</taxon>
        <taxon>Reinekea</taxon>
    </lineage>
</organism>
<evidence type="ECO:0000256" key="2">
    <source>
        <dbReference type="ARBA" id="ARBA00000967"/>
    </source>
</evidence>
<dbReference type="EC" id="3.4.11.10" evidence="8"/>
<dbReference type="SUPFAM" id="SSF52949">
    <property type="entry name" value="Macro domain-like"/>
    <property type="match status" value="1"/>
</dbReference>
<evidence type="ECO:0000256" key="8">
    <source>
        <dbReference type="HAMAP-Rule" id="MF_00181"/>
    </source>
</evidence>
<dbReference type="OrthoDB" id="9809354at2"/>
<feature type="binding site" evidence="8">
    <location>
        <position position="267"/>
    </location>
    <ligand>
        <name>Mn(2+)</name>
        <dbReference type="ChEBI" id="CHEBI:29035"/>
        <label>2</label>
    </ligand>
</feature>
<dbReference type="GO" id="GO:0006508">
    <property type="term" value="P:proteolysis"/>
    <property type="evidence" value="ECO:0007669"/>
    <property type="project" value="UniProtKB-KW"/>
</dbReference>
<dbReference type="InterPro" id="IPR000819">
    <property type="entry name" value="Peptidase_M17_C"/>
</dbReference>
<comment type="catalytic activity">
    <reaction evidence="1 8">
        <text>Release of an N-terminal amino acid, Xaa-|-Yaa-, in which Xaa is preferably Leu, but may be other amino acids including Pro although not Arg or Lys, and Yaa may be Pro. Amino acid amides and methyl esters are also readily hydrolyzed, but rates on arylamides are exceedingly low.</text>
        <dbReference type="EC" id="3.4.11.1"/>
    </reaction>
</comment>
<dbReference type="InterPro" id="IPR008283">
    <property type="entry name" value="Peptidase_M17_N"/>
</dbReference>
<comment type="similarity">
    <text evidence="3 8">Belongs to the peptidase M17 family.</text>
</comment>
<dbReference type="Pfam" id="PF02789">
    <property type="entry name" value="Peptidase_M17_N"/>
    <property type="match status" value="1"/>
</dbReference>
<keyword evidence="8" id="KW-0479">Metal-binding</keyword>
<keyword evidence="11" id="KW-1185">Reference proteome</keyword>
<evidence type="ECO:0000256" key="6">
    <source>
        <dbReference type="ARBA" id="ARBA00022801"/>
    </source>
</evidence>
<dbReference type="SUPFAM" id="SSF53187">
    <property type="entry name" value="Zn-dependent exopeptidases"/>
    <property type="match status" value="1"/>
</dbReference>
<evidence type="ECO:0000259" key="9">
    <source>
        <dbReference type="PROSITE" id="PS00631"/>
    </source>
</evidence>
<evidence type="ECO:0000313" key="10">
    <source>
        <dbReference type="EMBL" id="ATX76341.1"/>
    </source>
</evidence>